<comment type="catalytic activity">
    <reaction evidence="10">
        <text>8-oxo-dGTP + H2O = 8-oxo-dGMP + diphosphate + H(+)</text>
        <dbReference type="Rhea" id="RHEA:31575"/>
        <dbReference type="ChEBI" id="CHEBI:15377"/>
        <dbReference type="ChEBI" id="CHEBI:15378"/>
        <dbReference type="ChEBI" id="CHEBI:33019"/>
        <dbReference type="ChEBI" id="CHEBI:63224"/>
        <dbReference type="ChEBI" id="CHEBI:77896"/>
        <dbReference type="EC" id="3.6.1.55"/>
    </reaction>
</comment>
<keyword evidence="9" id="KW-0234">DNA repair</keyword>
<evidence type="ECO:0000256" key="9">
    <source>
        <dbReference type="ARBA" id="ARBA00023204"/>
    </source>
</evidence>
<evidence type="ECO:0000256" key="6">
    <source>
        <dbReference type="ARBA" id="ARBA00022763"/>
    </source>
</evidence>
<dbReference type="AlphaFoldDB" id="F0SRD2"/>
<keyword evidence="5" id="KW-0479">Metal-binding</keyword>
<evidence type="ECO:0000256" key="14">
    <source>
        <dbReference type="ARBA" id="ARBA00041592"/>
    </source>
</evidence>
<evidence type="ECO:0000256" key="2">
    <source>
        <dbReference type="ARBA" id="ARBA00005582"/>
    </source>
</evidence>
<evidence type="ECO:0000256" key="16">
    <source>
        <dbReference type="ARBA" id="ARBA00042798"/>
    </source>
</evidence>
<dbReference type="GO" id="GO:0006260">
    <property type="term" value="P:DNA replication"/>
    <property type="evidence" value="ECO:0007669"/>
    <property type="project" value="UniProtKB-KW"/>
</dbReference>
<evidence type="ECO:0000256" key="7">
    <source>
        <dbReference type="ARBA" id="ARBA00022801"/>
    </source>
</evidence>
<gene>
    <name evidence="18" type="ordered locus">Plabr_0365</name>
</gene>
<organism evidence="18 19">
    <name type="scientific">Rubinisphaera brasiliensis (strain ATCC 49424 / DSM 5305 / JCM 21570 / IAM 15109 / NBRC 103401 / IFAM 1448)</name>
    <name type="common">Planctomyces brasiliensis</name>
    <dbReference type="NCBI Taxonomy" id="756272"/>
    <lineage>
        <taxon>Bacteria</taxon>
        <taxon>Pseudomonadati</taxon>
        <taxon>Planctomycetota</taxon>
        <taxon>Planctomycetia</taxon>
        <taxon>Planctomycetales</taxon>
        <taxon>Planctomycetaceae</taxon>
        <taxon>Rubinisphaera</taxon>
    </lineage>
</organism>
<evidence type="ECO:0000256" key="15">
    <source>
        <dbReference type="ARBA" id="ARBA00041979"/>
    </source>
</evidence>
<evidence type="ECO:0000256" key="12">
    <source>
        <dbReference type="ARBA" id="ARBA00038905"/>
    </source>
</evidence>
<dbReference type="OrthoDB" id="9810648at2"/>
<evidence type="ECO:0000256" key="4">
    <source>
        <dbReference type="ARBA" id="ARBA00022705"/>
    </source>
</evidence>
<dbReference type="EC" id="3.6.1.55" evidence="12"/>
<evidence type="ECO:0000259" key="17">
    <source>
        <dbReference type="PROSITE" id="PS51462"/>
    </source>
</evidence>
<accession>F0SRD2</accession>
<dbReference type="HOGENOM" id="CLU_037162_19_3_0"/>
<dbReference type="InterPro" id="IPR047127">
    <property type="entry name" value="MutT-like"/>
</dbReference>
<sequence>MMTKIGIALVESQGHFLVGIRPEGKPLAGLHEFPGGKQIIPESTNETAVRECLEETGLEVVSHEMLHQQSFVYQHDEVQLDFWRCEMTDELLELPEVRSPWRWVPVSELQDLTFPAANDDILAILQRRRTILRSEF</sequence>
<keyword evidence="3" id="KW-0515">Mutator protein</keyword>
<dbReference type="EMBL" id="CP002546">
    <property type="protein sequence ID" value="ADY57993.1"/>
    <property type="molecule type" value="Genomic_DNA"/>
</dbReference>
<keyword evidence="19" id="KW-1185">Reference proteome</keyword>
<dbReference type="PANTHER" id="PTHR47707">
    <property type="entry name" value="8-OXO-DGTP DIPHOSPHATASE"/>
    <property type="match status" value="1"/>
</dbReference>
<keyword evidence="8" id="KW-0460">Magnesium</keyword>
<evidence type="ECO:0000256" key="8">
    <source>
        <dbReference type="ARBA" id="ARBA00022842"/>
    </source>
</evidence>
<evidence type="ECO:0000256" key="5">
    <source>
        <dbReference type="ARBA" id="ARBA00022723"/>
    </source>
</evidence>
<dbReference type="eggNOG" id="COG1051">
    <property type="taxonomic scope" value="Bacteria"/>
</dbReference>
<keyword evidence="7 18" id="KW-0378">Hydrolase</keyword>
<dbReference type="GO" id="GO:0008413">
    <property type="term" value="F:8-oxo-7,8-dihydroguanosine triphosphate pyrophosphatase activity"/>
    <property type="evidence" value="ECO:0007669"/>
    <property type="project" value="TreeGrafter"/>
</dbReference>
<dbReference type="PANTHER" id="PTHR47707:SF1">
    <property type="entry name" value="NUDIX HYDROLASE FAMILY PROTEIN"/>
    <property type="match status" value="1"/>
</dbReference>
<evidence type="ECO:0000256" key="11">
    <source>
        <dbReference type="ARBA" id="ARBA00036904"/>
    </source>
</evidence>
<name>F0SRD2_RUBBR</name>
<dbReference type="Proteomes" id="UP000006860">
    <property type="component" value="Chromosome"/>
</dbReference>
<comment type="catalytic activity">
    <reaction evidence="11">
        <text>8-oxo-GTP + H2O = 8-oxo-GMP + diphosphate + H(+)</text>
        <dbReference type="Rhea" id="RHEA:67616"/>
        <dbReference type="ChEBI" id="CHEBI:15377"/>
        <dbReference type="ChEBI" id="CHEBI:15378"/>
        <dbReference type="ChEBI" id="CHEBI:33019"/>
        <dbReference type="ChEBI" id="CHEBI:143553"/>
        <dbReference type="ChEBI" id="CHEBI:145694"/>
    </reaction>
</comment>
<evidence type="ECO:0000256" key="1">
    <source>
        <dbReference type="ARBA" id="ARBA00001946"/>
    </source>
</evidence>
<evidence type="ECO:0000256" key="3">
    <source>
        <dbReference type="ARBA" id="ARBA00022457"/>
    </source>
</evidence>
<comment type="cofactor">
    <cofactor evidence="1">
        <name>Mg(2+)</name>
        <dbReference type="ChEBI" id="CHEBI:18420"/>
    </cofactor>
</comment>
<dbReference type="InterPro" id="IPR015797">
    <property type="entry name" value="NUDIX_hydrolase-like_dom_sf"/>
</dbReference>
<dbReference type="GO" id="GO:0046872">
    <property type="term" value="F:metal ion binding"/>
    <property type="evidence" value="ECO:0007669"/>
    <property type="project" value="UniProtKB-KW"/>
</dbReference>
<evidence type="ECO:0000313" key="18">
    <source>
        <dbReference type="EMBL" id="ADY57993.1"/>
    </source>
</evidence>
<dbReference type="KEGG" id="pbs:Plabr_0365"/>
<feature type="domain" description="Nudix hydrolase" evidence="17">
    <location>
        <begin position="1"/>
        <end position="128"/>
    </location>
</feature>
<dbReference type="Pfam" id="PF14815">
    <property type="entry name" value="NUDIX_4"/>
    <property type="match status" value="1"/>
</dbReference>
<evidence type="ECO:0000256" key="13">
    <source>
        <dbReference type="ARBA" id="ARBA00040794"/>
    </source>
</evidence>
<keyword evidence="6" id="KW-0227">DNA damage</keyword>
<proteinExistence type="inferred from homology"/>
<dbReference type="GO" id="GO:0044716">
    <property type="term" value="F:8-oxo-GDP phosphatase activity"/>
    <property type="evidence" value="ECO:0007669"/>
    <property type="project" value="TreeGrafter"/>
</dbReference>
<protein>
    <recommendedName>
        <fullName evidence="13">8-oxo-dGTP diphosphatase</fullName>
        <ecNumber evidence="12">3.6.1.55</ecNumber>
    </recommendedName>
    <alternativeName>
        <fullName evidence="16">7,8-dihydro-8-oxoguanine-triphosphatase</fullName>
    </alternativeName>
    <alternativeName>
        <fullName evidence="15">Mutator protein MutT</fullName>
    </alternativeName>
    <alternativeName>
        <fullName evidence="14">dGTP pyrophosphohydrolase</fullName>
    </alternativeName>
</protein>
<evidence type="ECO:0000256" key="10">
    <source>
        <dbReference type="ARBA" id="ARBA00035861"/>
    </source>
</evidence>
<dbReference type="Gene3D" id="3.90.79.10">
    <property type="entry name" value="Nucleoside Triphosphate Pyrophosphohydrolase"/>
    <property type="match status" value="1"/>
</dbReference>
<reference evidence="19" key="1">
    <citation type="submission" date="2011-02" db="EMBL/GenBank/DDBJ databases">
        <title>The complete genome of Planctomyces brasiliensis DSM 5305.</title>
        <authorList>
            <person name="Lucas S."/>
            <person name="Copeland A."/>
            <person name="Lapidus A."/>
            <person name="Bruce D."/>
            <person name="Goodwin L."/>
            <person name="Pitluck S."/>
            <person name="Kyrpides N."/>
            <person name="Mavromatis K."/>
            <person name="Pagani I."/>
            <person name="Ivanova N."/>
            <person name="Ovchinnikova G."/>
            <person name="Lu M."/>
            <person name="Detter J.C."/>
            <person name="Han C."/>
            <person name="Land M."/>
            <person name="Hauser L."/>
            <person name="Markowitz V."/>
            <person name="Cheng J.-F."/>
            <person name="Hugenholtz P."/>
            <person name="Woyke T."/>
            <person name="Wu D."/>
            <person name="Tindall B."/>
            <person name="Pomrenke H.G."/>
            <person name="Brambilla E."/>
            <person name="Klenk H.-P."/>
            <person name="Eisen J.A."/>
        </authorList>
    </citation>
    <scope>NUCLEOTIDE SEQUENCE [LARGE SCALE GENOMIC DNA]</scope>
    <source>
        <strain evidence="19">ATCC 49424 / DSM 5305 / JCM 21570 / NBRC 103401 / IFAM 1448</strain>
    </source>
</reference>
<dbReference type="STRING" id="756272.Plabr_0365"/>
<evidence type="ECO:0000313" key="19">
    <source>
        <dbReference type="Proteomes" id="UP000006860"/>
    </source>
</evidence>
<comment type="similarity">
    <text evidence="2">Belongs to the Nudix hydrolase family.</text>
</comment>
<dbReference type="InterPro" id="IPR029119">
    <property type="entry name" value="MutY_C"/>
</dbReference>
<dbReference type="SUPFAM" id="SSF55811">
    <property type="entry name" value="Nudix"/>
    <property type="match status" value="1"/>
</dbReference>
<dbReference type="InterPro" id="IPR000086">
    <property type="entry name" value="NUDIX_hydrolase_dom"/>
</dbReference>
<dbReference type="RefSeq" id="WP_013626737.1">
    <property type="nucleotide sequence ID" value="NC_015174.1"/>
</dbReference>
<dbReference type="GO" id="GO:0035539">
    <property type="term" value="F:8-oxo-7,8-dihydrodeoxyguanosine triphosphate pyrophosphatase activity"/>
    <property type="evidence" value="ECO:0007669"/>
    <property type="project" value="UniProtKB-EC"/>
</dbReference>
<dbReference type="GO" id="GO:0044715">
    <property type="term" value="F:8-oxo-dGDP phosphatase activity"/>
    <property type="evidence" value="ECO:0007669"/>
    <property type="project" value="TreeGrafter"/>
</dbReference>
<keyword evidence="4" id="KW-0235">DNA replication</keyword>
<dbReference type="GO" id="GO:0006281">
    <property type="term" value="P:DNA repair"/>
    <property type="evidence" value="ECO:0007669"/>
    <property type="project" value="UniProtKB-KW"/>
</dbReference>
<dbReference type="PROSITE" id="PS51462">
    <property type="entry name" value="NUDIX"/>
    <property type="match status" value="1"/>
</dbReference>